<feature type="transmembrane region" description="Helical" evidence="7">
    <location>
        <begin position="224"/>
        <end position="252"/>
    </location>
</feature>
<proteinExistence type="predicted"/>
<accession>A0A0F3GRP3</accession>
<dbReference type="InterPro" id="IPR017039">
    <property type="entry name" value="Virul_fac_BrkB"/>
</dbReference>
<feature type="region of interest" description="Disordered" evidence="6">
    <location>
        <begin position="271"/>
        <end position="292"/>
    </location>
</feature>
<evidence type="ECO:0000313" key="9">
    <source>
        <dbReference type="Proteomes" id="UP000033423"/>
    </source>
</evidence>
<dbReference type="Pfam" id="PF03631">
    <property type="entry name" value="Virul_fac_BrkB"/>
    <property type="match status" value="1"/>
</dbReference>
<gene>
    <name evidence="8" type="ORF">MBAV_004439</name>
</gene>
<protein>
    <submittedName>
        <fullName evidence="8">Cyclic nucleotide-binding protein</fullName>
    </submittedName>
</protein>
<keyword evidence="3 7" id="KW-0812">Transmembrane</keyword>
<dbReference type="PIRSF" id="PIRSF035875">
    <property type="entry name" value="RNase_BN"/>
    <property type="match status" value="1"/>
</dbReference>
<comment type="subcellular location">
    <subcellularLocation>
        <location evidence="1">Cell membrane</location>
        <topology evidence="1">Multi-pass membrane protein</topology>
    </subcellularLocation>
</comment>
<evidence type="ECO:0000256" key="7">
    <source>
        <dbReference type="SAM" id="Phobius"/>
    </source>
</evidence>
<keyword evidence="5 7" id="KW-0472">Membrane</keyword>
<feature type="transmembrane region" description="Helical" evidence="7">
    <location>
        <begin position="128"/>
        <end position="148"/>
    </location>
</feature>
<comment type="caution">
    <text evidence="8">The sequence shown here is derived from an EMBL/GenBank/DDBJ whole genome shotgun (WGS) entry which is preliminary data.</text>
</comment>
<evidence type="ECO:0000313" key="8">
    <source>
        <dbReference type="EMBL" id="KJU83368.1"/>
    </source>
</evidence>
<evidence type="ECO:0000256" key="6">
    <source>
        <dbReference type="SAM" id="MobiDB-lite"/>
    </source>
</evidence>
<dbReference type="AlphaFoldDB" id="A0A0F3GRP3"/>
<dbReference type="PANTHER" id="PTHR30213">
    <property type="entry name" value="INNER MEMBRANE PROTEIN YHJD"/>
    <property type="match status" value="1"/>
</dbReference>
<organism evidence="8 9">
    <name type="scientific">Candidatus Magnetobacterium bavaricum</name>
    <dbReference type="NCBI Taxonomy" id="29290"/>
    <lineage>
        <taxon>Bacteria</taxon>
        <taxon>Pseudomonadati</taxon>
        <taxon>Nitrospirota</taxon>
        <taxon>Thermodesulfovibrionia</taxon>
        <taxon>Thermodesulfovibrionales</taxon>
        <taxon>Candidatus Magnetobacteriaceae</taxon>
        <taxon>Candidatus Magnetobacterium</taxon>
    </lineage>
</organism>
<evidence type="ECO:0000256" key="1">
    <source>
        <dbReference type="ARBA" id="ARBA00004651"/>
    </source>
</evidence>
<keyword evidence="9" id="KW-1185">Reference proteome</keyword>
<name>A0A0F3GRP3_9BACT</name>
<feature type="transmembrane region" description="Helical" evidence="7">
    <location>
        <begin position="168"/>
        <end position="186"/>
    </location>
</feature>
<feature type="transmembrane region" description="Helical" evidence="7">
    <location>
        <begin position="198"/>
        <end position="218"/>
    </location>
</feature>
<dbReference type="PANTHER" id="PTHR30213:SF0">
    <property type="entry name" value="UPF0761 MEMBRANE PROTEIN YIHY"/>
    <property type="match status" value="1"/>
</dbReference>
<feature type="compositionally biased region" description="Basic and acidic residues" evidence="6">
    <location>
        <begin position="283"/>
        <end position="292"/>
    </location>
</feature>
<evidence type="ECO:0000256" key="5">
    <source>
        <dbReference type="ARBA" id="ARBA00023136"/>
    </source>
</evidence>
<keyword evidence="4 7" id="KW-1133">Transmembrane helix</keyword>
<keyword evidence="2" id="KW-1003">Cell membrane</keyword>
<reference evidence="8 9" key="1">
    <citation type="submission" date="2015-02" db="EMBL/GenBank/DDBJ databases">
        <title>Single-cell genomics of uncultivated deep-branching MTB reveals a conserved set of magnetosome genes.</title>
        <authorList>
            <person name="Kolinko S."/>
            <person name="Richter M."/>
            <person name="Glockner F.O."/>
            <person name="Brachmann A."/>
            <person name="Schuler D."/>
        </authorList>
    </citation>
    <scope>NUCLEOTIDE SEQUENCE [LARGE SCALE GENOMIC DNA]</scope>
    <source>
        <strain evidence="8">TM-1</strain>
    </source>
</reference>
<evidence type="ECO:0000256" key="2">
    <source>
        <dbReference type="ARBA" id="ARBA00022475"/>
    </source>
</evidence>
<feature type="transmembrane region" description="Helical" evidence="7">
    <location>
        <begin position="21"/>
        <end position="42"/>
    </location>
</feature>
<dbReference type="GO" id="GO:0005886">
    <property type="term" value="C:plasma membrane"/>
    <property type="evidence" value="ECO:0007669"/>
    <property type="project" value="UniProtKB-SubCell"/>
</dbReference>
<evidence type="ECO:0000256" key="4">
    <source>
        <dbReference type="ARBA" id="ARBA00022989"/>
    </source>
</evidence>
<dbReference type="Proteomes" id="UP000033423">
    <property type="component" value="Unassembled WGS sequence"/>
</dbReference>
<feature type="transmembrane region" description="Helical" evidence="7">
    <location>
        <begin position="85"/>
        <end position="108"/>
    </location>
</feature>
<dbReference type="EMBL" id="LACI01001932">
    <property type="protein sequence ID" value="KJU83368.1"/>
    <property type="molecule type" value="Genomic_DNA"/>
</dbReference>
<sequence>MRILLDSFVSFFRNNYMQLAAALAYYGMFALLPFLLLTALLLGKSITSSQEALEGLHRLTYQMVPEFQAVIFNELISLSRLSDTWGWVGIVSCLSCIFPLVVTIRNVFLTVFSAQRKRPVMIEILRDFSTTIFLIVLLIFLVISQIIYDELIIRFFMAISFPLYIVDFMVNLTISTVGMTVFYYAFIPVKVGLKHICVGAVLTSVLWAVINPTLVFLLKLNPKFGIAFGSLKTVFLIFMWVYFSFCVIVFGAEFIAQWDRRKEWGILSTKHGKNGVKETSPPLERDPPSLTP</sequence>
<evidence type="ECO:0000256" key="3">
    <source>
        <dbReference type="ARBA" id="ARBA00022692"/>
    </source>
</evidence>